<evidence type="ECO:0000259" key="3">
    <source>
        <dbReference type="Pfam" id="PF20434"/>
    </source>
</evidence>
<comment type="caution">
    <text evidence="4">The sequence shown here is derived from an EMBL/GenBank/DDBJ whole genome shotgun (WGS) entry which is preliminary data.</text>
</comment>
<feature type="signal peptide" evidence="2">
    <location>
        <begin position="1"/>
        <end position="22"/>
    </location>
</feature>
<dbReference type="InterPro" id="IPR050300">
    <property type="entry name" value="GDXG_lipolytic_enzyme"/>
</dbReference>
<evidence type="ECO:0000256" key="1">
    <source>
        <dbReference type="ARBA" id="ARBA00022801"/>
    </source>
</evidence>
<keyword evidence="2" id="KW-0732">Signal</keyword>
<reference evidence="4 5" key="1">
    <citation type="submission" date="2019-07" db="EMBL/GenBank/DDBJ databases">
        <title>Whole genome shotgun sequence of Brevifollis gellanilyticus NBRC 108608.</title>
        <authorList>
            <person name="Hosoyama A."/>
            <person name="Uohara A."/>
            <person name="Ohji S."/>
            <person name="Ichikawa N."/>
        </authorList>
    </citation>
    <scope>NUCLEOTIDE SEQUENCE [LARGE SCALE GENOMIC DNA]</scope>
    <source>
        <strain evidence="4 5">NBRC 108608</strain>
    </source>
</reference>
<feature type="domain" description="BD-FAE-like" evidence="3">
    <location>
        <begin position="48"/>
        <end position="256"/>
    </location>
</feature>
<proteinExistence type="predicted"/>
<accession>A0A512MCN1</accession>
<dbReference type="GO" id="GO:0016787">
    <property type="term" value="F:hydrolase activity"/>
    <property type="evidence" value="ECO:0007669"/>
    <property type="project" value="UniProtKB-KW"/>
</dbReference>
<protein>
    <recommendedName>
        <fullName evidence="3">BD-FAE-like domain-containing protein</fullName>
    </recommendedName>
</protein>
<dbReference type="SUPFAM" id="SSF53474">
    <property type="entry name" value="alpha/beta-Hydrolases"/>
    <property type="match status" value="1"/>
</dbReference>
<dbReference type="EMBL" id="BKAG01000031">
    <property type="protein sequence ID" value="GEP44495.1"/>
    <property type="molecule type" value="Genomic_DNA"/>
</dbReference>
<dbReference type="InterPro" id="IPR049492">
    <property type="entry name" value="BD-FAE-like_dom"/>
</dbReference>
<keyword evidence="1" id="KW-0378">Hydrolase</keyword>
<dbReference type="Proteomes" id="UP000321577">
    <property type="component" value="Unassembled WGS sequence"/>
</dbReference>
<dbReference type="PANTHER" id="PTHR48081">
    <property type="entry name" value="AB HYDROLASE SUPERFAMILY PROTEIN C4A8.06C"/>
    <property type="match status" value="1"/>
</dbReference>
<keyword evidence="5" id="KW-1185">Reference proteome</keyword>
<name>A0A512MCN1_9BACT</name>
<dbReference type="PANTHER" id="PTHR48081:SF6">
    <property type="entry name" value="PEPTIDASE S9 PROLYL OLIGOPEPTIDASE CATALYTIC DOMAIN-CONTAINING PROTEIN"/>
    <property type="match status" value="1"/>
</dbReference>
<sequence length="296" mass="32385">MNPALRLLVVLLLLGTSLHAQVKRPVMPPHTKTGDVVYGRKFGVALTLDVVIPEKPNGFGIVYMVSGGWVSGYSPNTPDLYVPFLERGYTVFSVRHGCQPKFIIPEITQDIHRAIRFIRHNAKQWNINPDKLGISGGSAGGHLSLTMGVHGTAGDPQAKDPIDRESSAIQAIACLFPPTDFLNYGKPGEDAVGVGTLKNYKAAFGPESDTPEGRQRLGKEVSPIYYITAKLPPTFIIHGDQDTLVPMQQAETFVAKAKELGAIAKLVVKPGAGHGWPDRQPDYQQFALWFDEHLRK</sequence>
<dbReference type="RefSeq" id="WP_146852503.1">
    <property type="nucleotide sequence ID" value="NZ_BKAG01000031.1"/>
</dbReference>
<evidence type="ECO:0000256" key="2">
    <source>
        <dbReference type="SAM" id="SignalP"/>
    </source>
</evidence>
<dbReference type="Pfam" id="PF20434">
    <property type="entry name" value="BD-FAE"/>
    <property type="match status" value="1"/>
</dbReference>
<dbReference type="InterPro" id="IPR029058">
    <property type="entry name" value="AB_hydrolase_fold"/>
</dbReference>
<feature type="chain" id="PRO_5021874870" description="BD-FAE-like domain-containing protein" evidence="2">
    <location>
        <begin position="23"/>
        <end position="296"/>
    </location>
</feature>
<organism evidence="4 5">
    <name type="scientific">Brevifollis gellanilyticus</name>
    <dbReference type="NCBI Taxonomy" id="748831"/>
    <lineage>
        <taxon>Bacteria</taxon>
        <taxon>Pseudomonadati</taxon>
        <taxon>Verrucomicrobiota</taxon>
        <taxon>Verrucomicrobiia</taxon>
        <taxon>Verrucomicrobiales</taxon>
        <taxon>Verrucomicrobiaceae</taxon>
    </lineage>
</organism>
<evidence type="ECO:0000313" key="5">
    <source>
        <dbReference type="Proteomes" id="UP000321577"/>
    </source>
</evidence>
<dbReference type="OrthoDB" id="183207at2"/>
<dbReference type="AlphaFoldDB" id="A0A512MCN1"/>
<dbReference type="Gene3D" id="3.40.50.1820">
    <property type="entry name" value="alpha/beta hydrolase"/>
    <property type="match status" value="1"/>
</dbReference>
<gene>
    <name evidence="4" type="ORF">BGE01nite_37860</name>
</gene>
<evidence type="ECO:0000313" key="4">
    <source>
        <dbReference type="EMBL" id="GEP44495.1"/>
    </source>
</evidence>